<reference evidence="3" key="1">
    <citation type="submission" date="2017-09" db="EMBL/GenBank/DDBJ databases">
        <title>Depth-based differentiation of microbial function through sediment-hosted aquifers and enrichment of novel symbionts in the deep terrestrial subsurface.</title>
        <authorList>
            <person name="Probst A.J."/>
            <person name="Ladd B."/>
            <person name="Jarett J.K."/>
            <person name="Geller-Mcgrath D.E."/>
            <person name="Sieber C.M.K."/>
            <person name="Emerson J.B."/>
            <person name="Anantharaman K."/>
            <person name="Thomas B.C."/>
            <person name="Malmstrom R."/>
            <person name="Stieglmeier M."/>
            <person name="Klingl A."/>
            <person name="Woyke T."/>
            <person name="Ryan C.M."/>
            <person name="Banfield J.F."/>
        </authorList>
    </citation>
    <scope>NUCLEOTIDE SEQUENCE [LARGE SCALE GENOMIC DNA]</scope>
</reference>
<dbReference type="EMBL" id="PFVJ01000038">
    <property type="protein sequence ID" value="PJA89896.1"/>
    <property type="molecule type" value="Genomic_DNA"/>
</dbReference>
<dbReference type="AlphaFoldDB" id="A0A2M7Z6W9"/>
<dbReference type="Gene3D" id="3.90.79.10">
    <property type="entry name" value="Nucleoside Triphosphate Pyrophosphohydrolase"/>
    <property type="match status" value="1"/>
</dbReference>
<proteinExistence type="predicted"/>
<dbReference type="Pfam" id="PF00293">
    <property type="entry name" value="NUDIX"/>
    <property type="match status" value="1"/>
</dbReference>
<feature type="domain" description="Nudix hydrolase" evidence="1">
    <location>
        <begin position="39"/>
        <end position="167"/>
    </location>
</feature>
<gene>
    <name evidence="2" type="ORF">CO137_01765</name>
</gene>
<accession>A0A2M7Z6W9</accession>
<evidence type="ECO:0000313" key="3">
    <source>
        <dbReference type="Proteomes" id="UP000230843"/>
    </source>
</evidence>
<dbReference type="InterPro" id="IPR015797">
    <property type="entry name" value="NUDIX_hydrolase-like_dom_sf"/>
</dbReference>
<protein>
    <recommendedName>
        <fullName evidence="1">Nudix hydrolase domain-containing protein</fullName>
    </recommendedName>
</protein>
<sequence>MSEWKIIEKEDISPSKWRRMEKWKVQTNNGKEEDAFISLLGDSAIVFGLTDENKVLLLTQYCIGPQEYLKTFVAGFVDGDNSAEETIKHELQEEAGCSAREIIYLGNSHRSKWGVGKVHFYLAKGITQNLEQELEGLEDISVEFISLEELEKLLNESKIHDIASATCAEKALRYLINNS</sequence>
<dbReference type="SUPFAM" id="SSF55811">
    <property type="entry name" value="Nudix"/>
    <property type="match status" value="1"/>
</dbReference>
<evidence type="ECO:0000313" key="2">
    <source>
        <dbReference type="EMBL" id="PJA89896.1"/>
    </source>
</evidence>
<name>A0A2M7Z6W9_9BACT</name>
<dbReference type="Proteomes" id="UP000230843">
    <property type="component" value="Unassembled WGS sequence"/>
</dbReference>
<dbReference type="PROSITE" id="PS51462">
    <property type="entry name" value="NUDIX"/>
    <property type="match status" value="1"/>
</dbReference>
<dbReference type="CDD" id="cd03424">
    <property type="entry name" value="NUDIX_ADPRase_Nudt5_UGPPase_Nudt14"/>
    <property type="match status" value="1"/>
</dbReference>
<dbReference type="InterPro" id="IPR000086">
    <property type="entry name" value="NUDIX_hydrolase_dom"/>
</dbReference>
<comment type="caution">
    <text evidence="2">The sequence shown here is derived from an EMBL/GenBank/DDBJ whole genome shotgun (WGS) entry which is preliminary data.</text>
</comment>
<organism evidence="2 3">
    <name type="scientific">Candidatus Magasanikbacteria bacterium CG_4_9_14_3_um_filter_32_9</name>
    <dbReference type="NCBI Taxonomy" id="1974644"/>
    <lineage>
        <taxon>Bacteria</taxon>
        <taxon>Candidatus Magasanikiibacteriota</taxon>
    </lineage>
</organism>
<evidence type="ECO:0000259" key="1">
    <source>
        <dbReference type="PROSITE" id="PS51462"/>
    </source>
</evidence>